<organism evidence="2 3">
    <name type="scientific">Pseudocercospora fuligena</name>
    <dbReference type="NCBI Taxonomy" id="685502"/>
    <lineage>
        <taxon>Eukaryota</taxon>
        <taxon>Fungi</taxon>
        <taxon>Dikarya</taxon>
        <taxon>Ascomycota</taxon>
        <taxon>Pezizomycotina</taxon>
        <taxon>Dothideomycetes</taxon>
        <taxon>Dothideomycetidae</taxon>
        <taxon>Mycosphaerellales</taxon>
        <taxon>Mycosphaerellaceae</taxon>
        <taxon>Pseudocercospora</taxon>
    </lineage>
</organism>
<sequence>HRGIQSAIFYYLSCAPCADARVKKKRKREAEQSRRDRLALEQDEKNKYVHPGEAATTNPNWQSEIELGPHGRRKKKTGNSSQRGLAPSRTSNNGSLQTSSGDLPQRTGSQDSRWNHKVYQREDEELWGSSSNMGGSLYAGSLKRPERVKTADSSRSTGSSYYASRNPPVNDMHPATVTKVASREDVMWMMQPLPVAEVMSGKERAPRSRSDSGGSRMSPSSTTLSREVSHRLIDRKLHAGTSSAPAMSRESSSRGSNGNGGQRHDRISEQDFAISPPRETRRPSNGLIKDDSDDSTATVIRSPDFTPTRLVPRRAASRPQLSTIFSDNDVPAGLSSSDSKSRSDENSSPRAHQSSDESTHDPFARRSTIAVPEKAMTTKAAGMTQGRTVVARHKHEASEVSIRDESWYAEHFDPIEWIHKHTMREDLSLCAHLERWSVSSTAFMRKHNGRPVCDCISKFNNKIGSRSTYSHDITTMSYLPSTPSGLSSTKPLKSILKKSPQTPVQEHRDGKAKPYSWTGYKGKADLKAQLMASKARQQAEEGAALATEGAQVGNSQSSLISNSPILGRACASGHHAPVNPTRTRCCGIVCCYDCIVQQAGQNGGSCPNCGRLISPHDLLVVEDTDASHGSLHLAQRVDSAEPTGRVTSYPELPGSSETIKYPNLPAFALQSTSGAIPSNMEDWFGAAMSR</sequence>
<feature type="compositionally biased region" description="Basic and acidic residues" evidence="1">
    <location>
        <begin position="143"/>
        <end position="152"/>
    </location>
</feature>
<protein>
    <submittedName>
        <fullName evidence="2">Uncharacterized protein</fullName>
    </submittedName>
</protein>
<feature type="compositionally biased region" description="Low complexity" evidence="1">
    <location>
        <begin position="211"/>
        <end position="221"/>
    </location>
</feature>
<proteinExistence type="predicted"/>
<feature type="region of interest" description="Disordered" evidence="1">
    <location>
        <begin position="21"/>
        <end position="173"/>
    </location>
</feature>
<feature type="compositionally biased region" description="Basic and acidic residues" evidence="1">
    <location>
        <begin position="227"/>
        <end position="237"/>
    </location>
</feature>
<dbReference type="AlphaFoldDB" id="A0A8H6R4H8"/>
<comment type="caution">
    <text evidence="2">The sequence shown here is derived from an EMBL/GenBank/DDBJ whole genome shotgun (WGS) entry which is preliminary data.</text>
</comment>
<feature type="compositionally biased region" description="Basic and acidic residues" evidence="1">
    <location>
        <begin position="339"/>
        <end position="364"/>
    </location>
</feature>
<feature type="non-terminal residue" evidence="2">
    <location>
        <position position="690"/>
    </location>
</feature>
<dbReference type="EMBL" id="JABCIY010000344">
    <property type="protein sequence ID" value="KAF7185034.1"/>
    <property type="molecule type" value="Genomic_DNA"/>
</dbReference>
<evidence type="ECO:0000313" key="2">
    <source>
        <dbReference type="EMBL" id="KAF7185034.1"/>
    </source>
</evidence>
<feature type="region of interest" description="Disordered" evidence="1">
    <location>
        <begin position="198"/>
        <end position="392"/>
    </location>
</feature>
<feature type="compositionally biased region" description="Low complexity" evidence="1">
    <location>
        <begin position="242"/>
        <end position="256"/>
    </location>
</feature>
<dbReference type="OrthoDB" id="506431at2759"/>
<dbReference type="Proteomes" id="UP000660729">
    <property type="component" value="Unassembled WGS sequence"/>
</dbReference>
<feature type="compositionally biased region" description="Basic and acidic residues" evidence="1">
    <location>
        <begin position="28"/>
        <end position="47"/>
    </location>
</feature>
<keyword evidence="3" id="KW-1185">Reference proteome</keyword>
<dbReference type="SUPFAM" id="SSF57850">
    <property type="entry name" value="RING/U-box"/>
    <property type="match status" value="1"/>
</dbReference>
<name>A0A8H6R4H8_9PEZI</name>
<evidence type="ECO:0000256" key="1">
    <source>
        <dbReference type="SAM" id="MobiDB-lite"/>
    </source>
</evidence>
<feature type="non-terminal residue" evidence="2">
    <location>
        <position position="1"/>
    </location>
</feature>
<feature type="compositionally biased region" description="Basic and acidic residues" evidence="1">
    <location>
        <begin position="200"/>
        <end position="210"/>
    </location>
</feature>
<feature type="compositionally biased region" description="Polar residues" evidence="1">
    <location>
        <begin position="78"/>
        <end position="112"/>
    </location>
</feature>
<gene>
    <name evidence="2" type="ORF">HII31_13657</name>
</gene>
<feature type="compositionally biased region" description="Low complexity" evidence="1">
    <location>
        <begin position="153"/>
        <end position="165"/>
    </location>
</feature>
<evidence type="ECO:0000313" key="3">
    <source>
        <dbReference type="Proteomes" id="UP000660729"/>
    </source>
</evidence>
<accession>A0A8H6R4H8</accession>
<reference evidence="2" key="1">
    <citation type="submission" date="2020-04" db="EMBL/GenBank/DDBJ databases">
        <title>Draft genome resource of the tomato pathogen Pseudocercospora fuligena.</title>
        <authorList>
            <person name="Zaccaron A."/>
        </authorList>
    </citation>
    <scope>NUCLEOTIDE SEQUENCE</scope>
    <source>
        <strain evidence="2">PF001</strain>
    </source>
</reference>